<comment type="caution">
    <text evidence="4">Lacks conserved residue(s) required for the propagation of feature annotation.</text>
</comment>
<keyword evidence="7" id="KW-1185">Reference proteome</keyword>
<evidence type="ECO:0000313" key="6">
    <source>
        <dbReference type="EMBL" id="GIQ91180.1"/>
    </source>
</evidence>
<feature type="domain" description="Peptidase S8/S53" evidence="5">
    <location>
        <begin position="29"/>
        <end position="207"/>
    </location>
</feature>
<feature type="non-terminal residue" evidence="6">
    <location>
        <position position="1"/>
    </location>
</feature>
<dbReference type="PROSITE" id="PS00137">
    <property type="entry name" value="SUBTILASE_HIS"/>
    <property type="match status" value="1"/>
</dbReference>
<dbReference type="Gene3D" id="3.40.50.200">
    <property type="entry name" value="Peptidase S8/S53 domain"/>
    <property type="match status" value="1"/>
</dbReference>
<dbReference type="OrthoDB" id="300641at2759"/>
<keyword evidence="2" id="KW-0378">Hydrolase</keyword>
<dbReference type="InterPro" id="IPR036852">
    <property type="entry name" value="Peptidase_S8/S53_dom_sf"/>
</dbReference>
<dbReference type="PROSITE" id="PS51892">
    <property type="entry name" value="SUBTILASE"/>
    <property type="match status" value="1"/>
</dbReference>
<dbReference type="InterPro" id="IPR022398">
    <property type="entry name" value="Peptidase_S8_His-AS"/>
</dbReference>
<protein>
    <submittedName>
        <fullName evidence="6">Peptidase S8, subtilisin-related</fullName>
    </submittedName>
</protein>
<comment type="caution">
    <text evidence="6">The sequence shown here is derived from an EMBL/GenBank/DDBJ whole genome shotgun (WGS) entry which is preliminary data.</text>
</comment>
<proteinExistence type="inferred from homology"/>
<keyword evidence="3" id="KW-0720">Serine protease</keyword>
<accession>A0A9K3DBI1</accession>
<dbReference type="Proteomes" id="UP000265618">
    <property type="component" value="Unassembled WGS sequence"/>
</dbReference>
<dbReference type="PANTHER" id="PTHR42884:SF14">
    <property type="entry name" value="NEUROENDOCRINE CONVERTASE 1"/>
    <property type="match status" value="1"/>
</dbReference>
<feature type="non-terminal residue" evidence="6">
    <location>
        <position position="211"/>
    </location>
</feature>
<dbReference type="InterPro" id="IPR000209">
    <property type="entry name" value="Peptidase_S8/S53_dom"/>
</dbReference>
<keyword evidence="1" id="KW-0645">Protease</keyword>
<dbReference type="GO" id="GO:0016485">
    <property type="term" value="P:protein processing"/>
    <property type="evidence" value="ECO:0007669"/>
    <property type="project" value="TreeGrafter"/>
</dbReference>
<evidence type="ECO:0000259" key="5">
    <source>
        <dbReference type="Pfam" id="PF00082"/>
    </source>
</evidence>
<dbReference type="EMBL" id="BDIP01007280">
    <property type="protein sequence ID" value="GIQ91180.1"/>
    <property type="molecule type" value="Genomic_DNA"/>
</dbReference>
<dbReference type="PRINTS" id="PR00723">
    <property type="entry name" value="SUBTILISIN"/>
</dbReference>
<organism evidence="6 7">
    <name type="scientific">Kipferlia bialata</name>
    <dbReference type="NCBI Taxonomy" id="797122"/>
    <lineage>
        <taxon>Eukaryota</taxon>
        <taxon>Metamonada</taxon>
        <taxon>Carpediemonas-like organisms</taxon>
        <taxon>Kipferlia</taxon>
    </lineage>
</organism>
<evidence type="ECO:0000256" key="2">
    <source>
        <dbReference type="ARBA" id="ARBA00022801"/>
    </source>
</evidence>
<dbReference type="SUPFAM" id="SSF52743">
    <property type="entry name" value="Subtilisin-like"/>
    <property type="match status" value="1"/>
</dbReference>
<evidence type="ECO:0000256" key="3">
    <source>
        <dbReference type="ARBA" id="ARBA00022825"/>
    </source>
</evidence>
<comment type="similarity">
    <text evidence="4">Belongs to the peptidase S8 family.</text>
</comment>
<dbReference type="AlphaFoldDB" id="A0A9K3DBI1"/>
<dbReference type="GO" id="GO:0016020">
    <property type="term" value="C:membrane"/>
    <property type="evidence" value="ECO:0007669"/>
    <property type="project" value="TreeGrafter"/>
</dbReference>
<evidence type="ECO:0000256" key="1">
    <source>
        <dbReference type="ARBA" id="ARBA00022670"/>
    </source>
</evidence>
<dbReference type="Pfam" id="PF00082">
    <property type="entry name" value="Peptidase_S8"/>
    <property type="match status" value="1"/>
</dbReference>
<evidence type="ECO:0000256" key="4">
    <source>
        <dbReference type="PROSITE-ProRule" id="PRU01240"/>
    </source>
</evidence>
<sequence>LLSPPGVDINVDPLYGEGDNCVVTTPLFGEGVVVVVNDDGLFVANPDLDLDYLSTSLSYNYETDEHDPTPVRLSDDHGTSVAGLISAIRGNDICIDGIAPLVTLGARAINFPGATVEDFVDAFTSDVGDIDVLVYPLFSSTCYINENNDEVCKVEFGDGLSVVIEETYETATEDGAILVVAAGDDGEFEASSTMEDPFLRSPDIIAVAGGT</sequence>
<name>A0A9K3DBI1_9EUKA</name>
<reference evidence="6 7" key="1">
    <citation type="journal article" date="2018" name="PLoS ONE">
        <title>The draft genome of Kipferlia bialata reveals reductive genome evolution in fornicate parasites.</title>
        <authorList>
            <person name="Tanifuji G."/>
            <person name="Takabayashi S."/>
            <person name="Kume K."/>
            <person name="Takagi M."/>
            <person name="Nakayama T."/>
            <person name="Kamikawa R."/>
            <person name="Inagaki Y."/>
            <person name="Hashimoto T."/>
        </authorList>
    </citation>
    <scope>NUCLEOTIDE SEQUENCE [LARGE SCALE GENOMIC DNA]</scope>
    <source>
        <strain evidence="6">NY0173</strain>
    </source>
</reference>
<dbReference type="GO" id="GO:0004252">
    <property type="term" value="F:serine-type endopeptidase activity"/>
    <property type="evidence" value="ECO:0007669"/>
    <property type="project" value="InterPro"/>
</dbReference>
<dbReference type="InterPro" id="IPR015500">
    <property type="entry name" value="Peptidase_S8_subtilisin-rel"/>
</dbReference>
<dbReference type="PANTHER" id="PTHR42884">
    <property type="entry name" value="PROPROTEIN CONVERTASE SUBTILISIN/KEXIN-RELATED"/>
    <property type="match status" value="1"/>
</dbReference>
<gene>
    <name evidence="6" type="ORF">KIPB_014318</name>
</gene>
<evidence type="ECO:0000313" key="7">
    <source>
        <dbReference type="Proteomes" id="UP000265618"/>
    </source>
</evidence>